<keyword evidence="2" id="KW-1185">Reference proteome</keyword>
<comment type="caution">
    <text evidence="1">The sequence shown here is derived from an EMBL/GenBank/DDBJ whole genome shotgun (WGS) entry which is preliminary data.</text>
</comment>
<accession>A0A077MCH9</accession>
<protein>
    <submittedName>
        <fullName evidence="1">Uncharacterized protein</fullName>
    </submittedName>
</protein>
<dbReference type="OrthoDB" id="3218604at2"/>
<evidence type="ECO:0000313" key="2">
    <source>
        <dbReference type="Proteomes" id="UP000035720"/>
    </source>
</evidence>
<proteinExistence type="predicted"/>
<dbReference type="EMBL" id="CAJC01000209">
    <property type="protein sequence ID" value="CCI55011.1"/>
    <property type="molecule type" value="Genomic_DNA"/>
</dbReference>
<name>A0A077MCH9_9MICO</name>
<dbReference type="AlphaFoldDB" id="A0A077MCH9"/>
<evidence type="ECO:0000313" key="1">
    <source>
        <dbReference type="EMBL" id="CCI55011.1"/>
    </source>
</evidence>
<sequence>MLPQRAVRDEVFDVNTFDAPAARPVAGGDGWSPTPVPPPTYTLKAKAVYAAAEESEDEVTSPYADVSDLAERRRLASGQ</sequence>
<organism evidence="1 2">
    <name type="scientific">Nostocoides jenkinsii Ben 74</name>
    <dbReference type="NCBI Taxonomy" id="1193518"/>
    <lineage>
        <taxon>Bacteria</taxon>
        <taxon>Bacillati</taxon>
        <taxon>Actinomycetota</taxon>
        <taxon>Actinomycetes</taxon>
        <taxon>Micrococcales</taxon>
        <taxon>Intrasporangiaceae</taxon>
        <taxon>Nostocoides</taxon>
    </lineage>
</organism>
<dbReference type="Proteomes" id="UP000035720">
    <property type="component" value="Unassembled WGS sequence"/>
</dbReference>
<gene>
    <name evidence="1" type="ORF">BN13_930002</name>
</gene>
<reference evidence="1 2" key="1">
    <citation type="journal article" date="2013" name="ISME J.">
        <title>A metabolic model for members of the genus Tetrasphaera involved in enhanced biological phosphorus removal.</title>
        <authorList>
            <person name="Kristiansen R."/>
            <person name="Nguyen H.T.T."/>
            <person name="Saunders A.M."/>
            <person name="Nielsen J.L."/>
            <person name="Wimmer R."/>
            <person name="Le V.Q."/>
            <person name="McIlroy S.J."/>
            <person name="Petrovski S."/>
            <person name="Seviour R.J."/>
            <person name="Calteau A."/>
            <person name="Nielsen K.L."/>
            <person name="Nielsen P.H."/>
        </authorList>
    </citation>
    <scope>NUCLEOTIDE SEQUENCE [LARGE SCALE GENOMIC DNA]</scope>
    <source>
        <strain evidence="1 2">Ben 74</strain>
    </source>
</reference>